<keyword evidence="2" id="KW-1185">Reference proteome</keyword>
<dbReference type="AlphaFoldDB" id="A0A5B2XI35"/>
<accession>A0A5B2XI35</accession>
<evidence type="ECO:0000313" key="2">
    <source>
        <dbReference type="Proteomes" id="UP000323454"/>
    </source>
</evidence>
<dbReference type="Proteomes" id="UP000323454">
    <property type="component" value="Unassembled WGS sequence"/>
</dbReference>
<reference evidence="1 2" key="2">
    <citation type="submission" date="2019-09" db="EMBL/GenBank/DDBJ databases">
        <authorList>
            <person name="Jin C."/>
        </authorList>
    </citation>
    <scope>NUCLEOTIDE SEQUENCE [LARGE SCALE GENOMIC DNA]</scope>
    <source>
        <strain evidence="1 2">AN110305</strain>
    </source>
</reference>
<dbReference type="OrthoDB" id="9553627at2"/>
<evidence type="ECO:0000313" key="1">
    <source>
        <dbReference type="EMBL" id="KAA2262854.1"/>
    </source>
</evidence>
<protein>
    <submittedName>
        <fullName evidence="1">Uncharacterized protein</fullName>
    </submittedName>
</protein>
<dbReference type="RefSeq" id="WP_149849511.1">
    <property type="nucleotide sequence ID" value="NZ_VUOB01000020.1"/>
</dbReference>
<proteinExistence type="predicted"/>
<gene>
    <name evidence="1" type="ORF">F0L68_11545</name>
</gene>
<dbReference type="EMBL" id="VUOB01000020">
    <property type="protein sequence ID" value="KAA2262854.1"/>
    <property type="molecule type" value="Genomic_DNA"/>
</dbReference>
<comment type="caution">
    <text evidence="1">The sequence shown here is derived from an EMBL/GenBank/DDBJ whole genome shotgun (WGS) entry which is preliminary data.</text>
</comment>
<reference evidence="1 2" key="1">
    <citation type="submission" date="2019-09" db="EMBL/GenBank/DDBJ databases">
        <title>Goodfellowia gen. nov., a new genus of the Pseudonocardineae related to Actinoalloteichus, containing Goodfellowia coeruleoviolacea gen. nov., comb. nov. gen. nov., comb. nov.</title>
        <authorList>
            <person name="Labeda D."/>
        </authorList>
    </citation>
    <scope>NUCLEOTIDE SEQUENCE [LARGE SCALE GENOMIC DNA]</scope>
    <source>
        <strain evidence="1 2">AN110305</strain>
    </source>
</reference>
<sequence length="217" mass="23708">MSGNNGPPATANAETNGNDLTVAATPHEYRIALAWWADAATDHLMMALDPLYAQTPREPMESIPAPMTGTSSKNEAAVSSVELEVITNVSVPAMINGDLDDLHAAIAETAQQMIEQTMRQYFAVLADATSQAGNTVDAGDDIVEAYLMVLAKMDIAFDEDGRPDLALYVSPENANRVEAQLAAITPAQSRRFTEILMRKREEFNASRRRRRLPRHGH</sequence>
<organism evidence="1 2">
    <name type="scientific">Solihabitans fulvus</name>
    <dbReference type="NCBI Taxonomy" id="1892852"/>
    <lineage>
        <taxon>Bacteria</taxon>
        <taxon>Bacillati</taxon>
        <taxon>Actinomycetota</taxon>
        <taxon>Actinomycetes</taxon>
        <taxon>Pseudonocardiales</taxon>
        <taxon>Pseudonocardiaceae</taxon>
        <taxon>Solihabitans</taxon>
    </lineage>
</organism>
<name>A0A5B2XI35_9PSEU</name>